<evidence type="ECO:0000259" key="1">
    <source>
        <dbReference type="SMART" id="SM00256"/>
    </source>
</evidence>
<dbReference type="CDD" id="cd22150">
    <property type="entry name" value="F-box_CeFBXA-like"/>
    <property type="match status" value="1"/>
</dbReference>
<organism evidence="2 3">
    <name type="scientific">Ancylostoma ceylanicum</name>
    <dbReference type="NCBI Taxonomy" id="53326"/>
    <lineage>
        <taxon>Eukaryota</taxon>
        <taxon>Metazoa</taxon>
        <taxon>Ecdysozoa</taxon>
        <taxon>Nematoda</taxon>
        <taxon>Chromadorea</taxon>
        <taxon>Rhabditida</taxon>
        <taxon>Rhabditina</taxon>
        <taxon>Rhabditomorpha</taxon>
        <taxon>Strongyloidea</taxon>
        <taxon>Ancylostomatidae</taxon>
        <taxon>Ancylostomatinae</taxon>
        <taxon>Ancylostoma</taxon>
    </lineage>
</organism>
<dbReference type="Proteomes" id="UP000024635">
    <property type="component" value="Unassembled WGS sequence"/>
</dbReference>
<evidence type="ECO:0000313" key="2">
    <source>
        <dbReference type="EMBL" id="EYC39232.1"/>
    </source>
</evidence>
<dbReference type="EMBL" id="JARK01000268">
    <property type="protein sequence ID" value="EYC39232.1"/>
    <property type="molecule type" value="Genomic_DNA"/>
</dbReference>
<dbReference type="Pfam" id="PF00646">
    <property type="entry name" value="F-box"/>
    <property type="match status" value="1"/>
</dbReference>
<comment type="caution">
    <text evidence="2">The sequence shown here is derived from an EMBL/GenBank/DDBJ whole genome shotgun (WGS) entry which is preliminary data.</text>
</comment>
<dbReference type="SMART" id="SM00256">
    <property type="entry name" value="FBOX"/>
    <property type="match status" value="1"/>
</dbReference>
<reference evidence="3" key="1">
    <citation type="journal article" date="2015" name="Nat. Genet.">
        <title>The genome and transcriptome of the zoonotic hookworm Ancylostoma ceylanicum identify infection-specific gene families.</title>
        <authorList>
            <person name="Schwarz E.M."/>
            <person name="Hu Y."/>
            <person name="Antoshechkin I."/>
            <person name="Miller M.M."/>
            <person name="Sternberg P.W."/>
            <person name="Aroian R.V."/>
        </authorList>
    </citation>
    <scope>NUCLEOTIDE SEQUENCE</scope>
    <source>
        <strain evidence="3">HY135</strain>
    </source>
</reference>
<accession>A0A016WIW6</accession>
<proteinExistence type="predicted"/>
<protein>
    <recommendedName>
        <fullName evidence="1">F-box domain-containing protein</fullName>
    </recommendedName>
</protein>
<dbReference type="OrthoDB" id="5832952at2759"/>
<gene>
    <name evidence="2" type="primary">Acey_s0668.g1355</name>
    <name evidence="2" type="synonym">Acey-T27F6.8</name>
    <name evidence="2" type="ORF">Y032_0668g1355</name>
</gene>
<dbReference type="InterPro" id="IPR001810">
    <property type="entry name" value="F-box_dom"/>
</dbReference>
<keyword evidence="3" id="KW-1185">Reference proteome</keyword>
<evidence type="ECO:0000313" key="3">
    <source>
        <dbReference type="Proteomes" id="UP000024635"/>
    </source>
</evidence>
<dbReference type="AlphaFoldDB" id="A0A016WIW6"/>
<name>A0A016WIW6_9BILA</name>
<feature type="domain" description="F-box" evidence="1">
    <location>
        <begin position="147"/>
        <end position="187"/>
    </location>
</feature>
<sequence>MKKVFETSLRLDALPVVIIHFTFRSFSLFWSSSDEQCLLSERATPVRSTRRPPPAFWYKYGWSWSGVRNVLGFVTSKLLLSELELRLSRISRIREKIMPLQLISRLSFRHRRNQENAEKNMTQTMRKASSCKGLQRGERVQEDKPRLPEDLLLRIVDHCDAIEQIRMRAVCKSVKNHVDRKLKRITHLNVEKRDIDTASGKGWARHRHAQVSLKMRMNTAKIVVDSRWTSRDVSTVVGAMSVYRKTILEATIDAPIAELLVVSLSALDLNRWYAFQCYMKAMDVFEEDMHMDCDFVNPGEVYWPHIQHLTVRTTEQQAPHLARVIDYGVQCNWVLDRRNLCRLRIIFTDLDATPSRKVSRHLYHFRCWAGSAGFDHRYEQQFAAAKAQSVMI</sequence>